<dbReference type="OrthoDB" id="9785707at2"/>
<dbReference type="GO" id="GO:0009294">
    <property type="term" value="P:DNA-mediated transformation"/>
    <property type="evidence" value="ECO:0007669"/>
    <property type="project" value="InterPro"/>
</dbReference>
<dbReference type="InterPro" id="IPR003488">
    <property type="entry name" value="DprA"/>
</dbReference>
<dbReference type="Gene3D" id="3.40.50.450">
    <property type="match status" value="1"/>
</dbReference>
<keyword evidence="4" id="KW-1185">Reference proteome</keyword>
<gene>
    <name evidence="3" type="primary">dprA</name>
    <name evidence="3" type="ORF">CJD36_004810</name>
</gene>
<dbReference type="EMBL" id="PPSL01000001">
    <property type="protein sequence ID" value="PQJ13068.1"/>
    <property type="molecule type" value="Genomic_DNA"/>
</dbReference>
<protein>
    <submittedName>
        <fullName evidence="3">DNA-protecting protein DprA</fullName>
    </submittedName>
</protein>
<name>A0A2S7T2B3_9BACT</name>
<dbReference type="Proteomes" id="UP000239872">
    <property type="component" value="Unassembled WGS sequence"/>
</dbReference>
<proteinExistence type="inferred from homology"/>
<dbReference type="InterPro" id="IPR003583">
    <property type="entry name" value="Hlx-hairpin-Hlx_DNA-bd_motif"/>
</dbReference>
<dbReference type="InterPro" id="IPR010994">
    <property type="entry name" value="RuvA_2-like"/>
</dbReference>
<dbReference type="SUPFAM" id="SSF102405">
    <property type="entry name" value="MCP/YpsA-like"/>
    <property type="match status" value="1"/>
</dbReference>
<dbReference type="InterPro" id="IPR057666">
    <property type="entry name" value="DrpA_SLOG"/>
</dbReference>
<accession>A0A2S7T2B3</accession>
<dbReference type="InterPro" id="IPR036388">
    <property type="entry name" value="WH-like_DNA-bd_sf"/>
</dbReference>
<feature type="domain" description="Helix-hairpin-helix DNA-binding motif class 1" evidence="2">
    <location>
        <begin position="46"/>
        <end position="65"/>
    </location>
</feature>
<dbReference type="PANTHER" id="PTHR43022">
    <property type="entry name" value="PROTEIN SMF"/>
    <property type="match status" value="1"/>
</dbReference>
<dbReference type="InterPro" id="IPR041614">
    <property type="entry name" value="DprA_WH"/>
</dbReference>
<evidence type="ECO:0000256" key="1">
    <source>
        <dbReference type="ARBA" id="ARBA00006525"/>
    </source>
</evidence>
<dbReference type="GO" id="GO:0003677">
    <property type="term" value="F:DNA binding"/>
    <property type="evidence" value="ECO:0007669"/>
    <property type="project" value="InterPro"/>
</dbReference>
<sequence>MLPKEEHEELYYQLALTMVPGIGAKMGRALLDHFGSAKDIFKCPLKDLKNAEGIGEVKARAVREADVQRQAEKELAFVLKNNVQVLLLNKNAPKRLSNCSDAPLLLFYKGNANLDAERVVAIVGTRKNTDYGQQLTEELIDELRAVDNLLVVSGLALGIDAIAHKKSVAAGIANVGVLGHGLDRVYPYSHQALARQMVEHGGVLTEFPSGTLPDRGNFPMRNRIVGGMSDVTVVVESSVSGGALITAKMAASYNREVMAYPGRVNDSRSAGCNDLIRCNMAHMITKADDLLQLMNWTDKKKKKPVQKQLFINFTPEEQQIVDLLQTKDTVHSDELFHHTGLPSSMLAATLLGLEMQGLIKTLPGKNYRMA</sequence>
<dbReference type="Pfam" id="PF17782">
    <property type="entry name" value="WHD_DprA"/>
    <property type="match status" value="1"/>
</dbReference>
<dbReference type="SUPFAM" id="SSF47781">
    <property type="entry name" value="RuvA domain 2-like"/>
    <property type="match status" value="1"/>
</dbReference>
<evidence type="ECO:0000259" key="2">
    <source>
        <dbReference type="SMART" id="SM00278"/>
    </source>
</evidence>
<organism evidence="3 4">
    <name type="scientific">Flavipsychrobacter stenotrophus</name>
    <dbReference type="NCBI Taxonomy" id="2077091"/>
    <lineage>
        <taxon>Bacteria</taxon>
        <taxon>Pseudomonadati</taxon>
        <taxon>Bacteroidota</taxon>
        <taxon>Chitinophagia</taxon>
        <taxon>Chitinophagales</taxon>
        <taxon>Chitinophagaceae</taxon>
        <taxon>Flavipsychrobacter</taxon>
    </lineage>
</organism>
<dbReference type="Pfam" id="PF14520">
    <property type="entry name" value="HHH_5"/>
    <property type="match status" value="1"/>
</dbReference>
<evidence type="ECO:0000313" key="3">
    <source>
        <dbReference type="EMBL" id="PQJ13068.1"/>
    </source>
</evidence>
<dbReference type="Pfam" id="PF02481">
    <property type="entry name" value="DNA_processg_A"/>
    <property type="match status" value="1"/>
</dbReference>
<dbReference type="GO" id="GO:0006281">
    <property type="term" value="P:DNA repair"/>
    <property type="evidence" value="ECO:0007669"/>
    <property type="project" value="InterPro"/>
</dbReference>
<feature type="domain" description="Helix-hairpin-helix DNA-binding motif class 1" evidence="2">
    <location>
        <begin position="14"/>
        <end position="33"/>
    </location>
</feature>
<dbReference type="AlphaFoldDB" id="A0A2S7T2B3"/>
<comment type="similarity">
    <text evidence="1">Belongs to the DprA/Smf family.</text>
</comment>
<reference evidence="3 4" key="1">
    <citation type="submission" date="2018-01" db="EMBL/GenBank/DDBJ databases">
        <title>A novel member of the phylum Bacteroidetes isolated from glacier ice.</title>
        <authorList>
            <person name="Liu Q."/>
            <person name="Xin Y.-H."/>
        </authorList>
    </citation>
    <scope>NUCLEOTIDE SEQUENCE [LARGE SCALE GENOMIC DNA]</scope>
    <source>
        <strain evidence="3 4">RB1R16</strain>
    </source>
</reference>
<dbReference type="Gene3D" id="1.10.10.10">
    <property type="entry name" value="Winged helix-like DNA-binding domain superfamily/Winged helix DNA-binding domain"/>
    <property type="match status" value="1"/>
</dbReference>
<evidence type="ECO:0000313" key="4">
    <source>
        <dbReference type="Proteomes" id="UP000239872"/>
    </source>
</evidence>
<dbReference type="SMART" id="SM00278">
    <property type="entry name" value="HhH1"/>
    <property type="match status" value="2"/>
</dbReference>
<dbReference type="PANTHER" id="PTHR43022:SF1">
    <property type="entry name" value="PROTEIN SMF"/>
    <property type="match status" value="1"/>
</dbReference>
<dbReference type="NCBIfam" id="TIGR00732">
    <property type="entry name" value="dprA"/>
    <property type="match status" value="1"/>
</dbReference>
<dbReference type="RefSeq" id="WP_105037952.1">
    <property type="nucleotide sequence ID" value="NZ_PPSL01000001.1"/>
</dbReference>
<comment type="caution">
    <text evidence="3">The sequence shown here is derived from an EMBL/GenBank/DDBJ whole genome shotgun (WGS) entry which is preliminary data.</text>
</comment>